<comment type="caution">
    <text evidence="1">The sequence shown here is derived from an EMBL/GenBank/DDBJ whole genome shotgun (WGS) entry which is preliminary data.</text>
</comment>
<protein>
    <submittedName>
        <fullName evidence="1">Uncharacterized protein</fullName>
    </submittedName>
</protein>
<sequence length="28" mass="3044">METVCKTGLPIPDVLKKTVEKLNDKGDA</sequence>
<gene>
    <name evidence="1" type="ORF">ACFSCZ_19425</name>
</gene>
<evidence type="ECO:0000313" key="1">
    <source>
        <dbReference type="EMBL" id="MFD1708847.1"/>
    </source>
</evidence>
<dbReference type="EMBL" id="JBHUEO010000121">
    <property type="protein sequence ID" value="MFD1708847.1"/>
    <property type="molecule type" value="Genomic_DNA"/>
</dbReference>
<organism evidence="1 2">
    <name type="scientific">Siminovitchia sediminis</name>
    <dbReference type="NCBI Taxonomy" id="1274353"/>
    <lineage>
        <taxon>Bacteria</taxon>
        <taxon>Bacillati</taxon>
        <taxon>Bacillota</taxon>
        <taxon>Bacilli</taxon>
        <taxon>Bacillales</taxon>
        <taxon>Bacillaceae</taxon>
        <taxon>Siminovitchia</taxon>
    </lineage>
</organism>
<keyword evidence="2" id="KW-1185">Reference proteome</keyword>
<evidence type="ECO:0000313" key="2">
    <source>
        <dbReference type="Proteomes" id="UP001597301"/>
    </source>
</evidence>
<accession>A0ABW4KLU6</accession>
<reference evidence="2" key="1">
    <citation type="journal article" date="2019" name="Int. J. Syst. Evol. Microbiol.">
        <title>The Global Catalogue of Microorganisms (GCM) 10K type strain sequencing project: providing services to taxonomists for standard genome sequencing and annotation.</title>
        <authorList>
            <consortium name="The Broad Institute Genomics Platform"/>
            <consortium name="The Broad Institute Genome Sequencing Center for Infectious Disease"/>
            <person name="Wu L."/>
            <person name="Ma J."/>
        </authorList>
    </citation>
    <scope>NUCLEOTIDE SEQUENCE [LARGE SCALE GENOMIC DNA]</scope>
    <source>
        <strain evidence="2">CGMCC 1.12295</strain>
    </source>
</reference>
<proteinExistence type="predicted"/>
<dbReference type="RefSeq" id="WP_380776843.1">
    <property type="nucleotide sequence ID" value="NZ_JBHUEO010000121.1"/>
</dbReference>
<dbReference type="Proteomes" id="UP001597301">
    <property type="component" value="Unassembled WGS sequence"/>
</dbReference>
<name>A0ABW4KLU6_9BACI</name>